<evidence type="ECO:0000256" key="1">
    <source>
        <dbReference type="ARBA" id="ARBA00006096"/>
    </source>
</evidence>
<keyword evidence="5" id="KW-1185">Reference proteome</keyword>
<accession>A0ABY7TYJ9</accession>
<name>A0ABY7TYJ9_9SPHN</name>
<dbReference type="InterPro" id="IPR012338">
    <property type="entry name" value="Beta-lactam/transpept-like"/>
</dbReference>
<sequence length="489" mass="52382">MRLTKTGLATMAALWAFSVPAFAADLETQIRAVLNKPAIEGTRWGLRVEDKEGHVIASIAPDERFQPASNTKVFVTTAVFDAMARAPFPNTGNGVRIESDHGRQNIVLIGRGDAMMKDTPDCEKDCLAALADAVVANLRIKGGVKRVGDVIGDDSFMPFERWIISDRIRPGTRTQISALTINDNELTVLANPGDAVGAPGRAALEIAAPEMEIVNQITTGAPDSRAEVMVEMIPGTRQIRLFGSLPLGGKEQRLDFDIDDPADYAAIRLAQLLRERGVKVTGHPRARHAPMGPVDLIPAPVAPAIQAKDLSTLTPPDLIEDLTVTSKVSQNLHAHLFLKKLALTQGFSPTTPAGRIVLNQTIARAGLPASAYDFYDGSGLSPDNRITPRAMVHYLHWVEAQPWAADWRKTLPIGGVDGTLGRRMKNPVLQGKVFAKTGTLLAANALAGYLVAASGRELTFAIYANDRPSGAPSVLPTMDEALALIAAAN</sequence>
<dbReference type="EC" id="3.4.16.4" evidence="4"/>
<feature type="chain" id="PRO_5046605139" evidence="3">
    <location>
        <begin position="24"/>
        <end position="489"/>
    </location>
</feature>
<dbReference type="SUPFAM" id="SSF56601">
    <property type="entry name" value="beta-lactamase/transpeptidase-like"/>
    <property type="match status" value="1"/>
</dbReference>
<dbReference type="EMBL" id="CP117417">
    <property type="protein sequence ID" value="WCT78347.1"/>
    <property type="molecule type" value="Genomic_DNA"/>
</dbReference>
<reference evidence="4 5" key="1">
    <citation type="submission" date="2023-02" db="EMBL/GenBank/DDBJ databases">
        <title>Genome sequence of Novosphingobium humi KACC 19094.</title>
        <authorList>
            <person name="Kim S."/>
            <person name="Heo J."/>
            <person name="Kwon S.-W."/>
        </authorList>
    </citation>
    <scope>NUCLEOTIDE SEQUENCE [LARGE SCALE GENOMIC DNA]</scope>
    <source>
        <strain evidence="4 5">KACC 19094</strain>
    </source>
</reference>
<dbReference type="PANTHER" id="PTHR30023">
    <property type="entry name" value="D-ALANYL-D-ALANINE CARBOXYPEPTIDASE"/>
    <property type="match status" value="1"/>
</dbReference>
<comment type="similarity">
    <text evidence="1">Belongs to the peptidase S13 family.</text>
</comment>
<organism evidence="4 5">
    <name type="scientific">Novosphingobium humi</name>
    <dbReference type="NCBI Taxonomy" id="2282397"/>
    <lineage>
        <taxon>Bacteria</taxon>
        <taxon>Pseudomonadati</taxon>
        <taxon>Pseudomonadota</taxon>
        <taxon>Alphaproteobacteria</taxon>
        <taxon>Sphingomonadales</taxon>
        <taxon>Sphingomonadaceae</taxon>
        <taxon>Novosphingobium</taxon>
    </lineage>
</organism>
<dbReference type="Pfam" id="PF02113">
    <property type="entry name" value="Peptidase_S13"/>
    <property type="match status" value="1"/>
</dbReference>
<feature type="signal peptide" evidence="3">
    <location>
        <begin position="1"/>
        <end position="23"/>
    </location>
</feature>
<keyword evidence="2 4" id="KW-0378">Hydrolase</keyword>
<dbReference type="PANTHER" id="PTHR30023:SF0">
    <property type="entry name" value="PENICILLIN-SENSITIVE CARBOXYPEPTIDASE A"/>
    <property type="match status" value="1"/>
</dbReference>
<dbReference type="Gene3D" id="3.40.710.10">
    <property type="entry name" value="DD-peptidase/beta-lactamase superfamily"/>
    <property type="match status" value="2"/>
</dbReference>
<evidence type="ECO:0000313" key="4">
    <source>
        <dbReference type="EMBL" id="WCT78347.1"/>
    </source>
</evidence>
<keyword evidence="4" id="KW-0645">Protease</keyword>
<evidence type="ECO:0000256" key="2">
    <source>
        <dbReference type="ARBA" id="ARBA00022801"/>
    </source>
</evidence>
<protein>
    <submittedName>
        <fullName evidence="4">D-alanyl-D-alanine carboxypeptidase/D-alanyl-D-alanine-endopeptidase</fullName>
        <ecNumber evidence="4">3.4.16.4</ecNumber>
    </submittedName>
</protein>
<dbReference type="GO" id="GO:0009002">
    <property type="term" value="F:serine-type D-Ala-D-Ala carboxypeptidase activity"/>
    <property type="evidence" value="ECO:0007669"/>
    <property type="project" value="UniProtKB-EC"/>
</dbReference>
<dbReference type="Proteomes" id="UP001218231">
    <property type="component" value="Chromosome"/>
</dbReference>
<dbReference type="NCBIfam" id="TIGR00666">
    <property type="entry name" value="PBP4"/>
    <property type="match status" value="1"/>
</dbReference>
<dbReference type="RefSeq" id="WP_273618676.1">
    <property type="nucleotide sequence ID" value="NZ_CP117417.1"/>
</dbReference>
<keyword evidence="3" id="KW-0732">Signal</keyword>
<keyword evidence="4" id="KW-0121">Carboxypeptidase</keyword>
<dbReference type="PRINTS" id="PR00922">
    <property type="entry name" value="DADACBPTASE3"/>
</dbReference>
<gene>
    <name evidence="4" type="primary">dacB</name>
    <name evidence="4" type="ORF">PQ457_05085</name>
</gene>
<evidence type="ECO:0000313" key="5">
    <source>
        <dbReference type="Proteomes" id="UP001218231"/>
    </source>
</evidence>
<evidence type="ECO:0000256" key="3">
    <source>
        <dbReference type="SAM" id="SignalP"/>
    </source>
</evidence>
<proteinExistence type="inferred from homology"/>
<dbReference type="InterPro" id="IPR000667">
    <property type="entry name" value="Peptidase_S13"/>
</dbReference>